<keyword evidence="3" id="KW-1185">Reference proteome</keyword>
<evidence type="ECO:0000313" key="2">
    <source>
        <dbReference type="EMBL" id="MZQ84521.1"/>
    </source>
</evidence>
<dbReference type="EMBL" id="WTUZ01000022">
    <property type="protein sequence ID" value="MZQ84521.1"/>
    <property type="molecule type" value="Genomic_DNA"/>
</dbReference>
<dbReference type="Proteomes" id="UP000481087">
    <property type="component" value="Unassembled WGS sequence"/>
</dbReference>
<sequence>MDFSHMSFEQFKSRFSSEDHCIQYIFHMKWPKGFICPRCSHRHAYTTKTRRLPLYECGQCRYQASLTSGTIMEGSRTELYKWLLAIFLVSRTDEGTTATGLSSLIQVTYKTAWLILHKIRSMIQNSDTQNPLSGSVRIHSAIYGRPFNPSVHRHPQEHLLLVGSSSSEANESNYLKIKHVQLPTPKDRHISRNEIHIFRKQHIETDTQNVEIVTGFYTPKRLRPLIEIARQASNWINHTFHGLGTKHLQAYLDEFCYRRNLTTRNISIFVHLSQLCFPKTGVHIII</sequence>
<proteinExistence type="predicted"/>
<accession>A0A6L8V4L9</accession>
<comment type="caution">
    <text evidence="2">The sequence shown here is derived from an EMBL/GenBank/DDBJ whole genome shotgun (WGS) entry which is preliminary data.</text>
</comment>
<feature type="domain" description="Transposase zinc-ribbon" evidence="1">
    <location>
        <begin position="17"/>
        <end position="63"/>
    </location>
</feature>
<reference evidence="2 3" key="1">
    <citation type="submission" date="2019-12" db="EMBL/GenBank/DDBJ databases">
        <title>Paenibacillus sp. nov. sp. isolated from soil.</title>
        <authorList>
            <person name="Kim J."/>
            <person name="Jeong S.E."/>
            <person name="Jung H.S."/>
            <person name="Jeon C.O."/>
        </authorList>
    </citation>
    <scope>NUCLEOTIDE SEQUENCE [LARGE SCALE GENOMIC DNA]</scope>
    <source>
        <strain evidence="2 3">5J-6</strain>
    </source>
</reference>
<organism evidence="2 3">
    <name type="scientific">Paenibacillus silvestris</name>
    <dbReference type="NCBI Taxonomy" id="2606219"/>
    <lineage>
        <taxon>Bacteria</taxon>
        <taxon>Bacillati</taxon>
        <taxon>Bacillota</taxon>
        <taxon>Bacilli</taxon>
        <taxon>Bacillales</taxon>
        <taxon>Paenibacillaceae</taxon>
        <taxon>Paenibacillus</taxon>
    </lineage>
</organism>
<dbReference type="InterPro" id="IPR024442">
    <property type="entry name" value="Transposase_Zn_ribbon"/>
</dbReference>
<protein>
    <submittedName>
        <fullName evidence="2">DDE transposase</fullName>
    </submittedName>
</protein>
<evidence type="ECO:0000313" key="3">
    <source>
        <dbReference type="Proteomes" id="UP000481087"/>
    </source>
</evidence>
<name>A0A6L8V4L9_9BACL</name>
<evidence type="ECO:0000259" key="1">
    <source>
        <dbReference type="Pfam" id="PF12760"/>
    </source>
</evidence>
<gene>
    <name evidence="2" type="ORF">GQF01_20665</name>
</gene>
<dbReference type="Pfam" id="PF12760">
    <property type="entry name" value="Zn_ribbon_IS1595"/>
    <property type="match status" value="1"/>
</dbReference>
<dbReference type="AlphaFoldDB" id="A0A6L8V4L9"/>